<dbReference type="Gene3D" id="3.40.50.720">
    <property type="entry name" value="NAD(P)-binding Rossmann-like Domain"/>
    <property type="match status" value="1"/>
</dbReference>
<dbReference type="PRINTS" id="PR00080">
    <property type="entry name" value="SDRFAMILY"/>
</dbReference>
<dbReference type="InterPro" id="IPR036291">
    <property type="entry name" value="NAD(P)-bd_dom_sf"/>
</dbReference>
<keyword evidence="3" id="KW-0560">Oxidoreductase</keyword>
<evidence type="ECO:0000256" key="1">
    <source>
        <dbReference type="ARBA" id="ARBA00006484"/>
    </source>
</evidence>
<keyword evidence="6" id="KW-1185">Reference proteome</keyword>
<dbReference type="InParanoid" id="A0A1C7NEY5"/>
<dbReference type="GO" id="GO:0005737">
    <property type="term" value="C:cytoplasm"/>
    <property type="evidence" value="ECO:0007669"/>
    <property type="project" value="TreeGrafter"/>
</dbReference>
<dbReference type="SUPFAM" id="SSF51735">
    <property type="entry name" value="NAD(P)-binding Rossmann-fold domains"/>
    <property type="match status" value="1"/>
</dbReference>
<dbReference type="PANTHER" id="PTHR43544">
    <property type="entry name" value="SHORT-CHAIN DEHYDROGENASE/REDUCTASE"/>
    <property type="match status" value="1"/>
</dbReference>
<protein>
    <recommendedName>
        <fullName evidence="7">C-factor</fullName>
    </recommendedName>
</protein>
<dbReference type="AlphaFoldDB" id="A0A1C7NEY5"/>
<evidence type="ECO:0000256" key="3">
    <source>
        <dbReference type="ARBA" id="ARBA00023002"/>
    </source>
</evidence>
<dbReference type="InterPro" id="IPR002347">
    <property type="entry name" value="SDR_fam"/>
</dbReference>
<reference evidence="5 6" key="1">
    <citation type="submission" date="2016-03" db="EMBL/GenBank/DDBJ databases">
        <title>Choanephora cucurbitarum.</title>
        <authorList>
            <person name="Min B."/>
            <person name="Park H."/>
            <person name="Park J.-H."/>
            <person name="Shin H.-D."/>
            <person name="Choi I.-G."/>
        </authorList>
    </citation>
    <scope>NUCLEOTIDE SEQUENCE [LARGE SCALE GENOMIC DNA]</scope>
    <source>
        <strain evidence="5 6">KUS-F28377</strain>
    </source>
</reference>
<dbReference type="Proteomes" id="UP000093000">
    <property type="component" value="Unassembled WGS sequence"/>
</dbReference>
<gene>
    <name evidence="5" type="ORF">A0J61_04283</name>
</gene>
<dbReference type="GO" id="GO:0016491">
    <property type="term" value="F:oxidoreductase activity"/>
    <property type="evidence" value="ECO:0007669"/>
    <property type="project" value="UniProtKB-KW"/>
</dbReference>
<comment type="caution">
    <text evidence="5">The sequence shown here is derived from an EMBL/GenBank/DDBJ whole genome shotgun (WGS) entry which is preliminary data.</text>
</comment>
<dbReference type="CDD" id="cd05325">
    <property type="entry name" value="carb_red_sniffer_like_SDR_c"/>
    <property type="match status" value="1"/>
</dbReference>
<evidence type="ECO:0000256" key="4">
    <source>
        <dbReference type="RuleBase" id="RU000363"/>
    </source>
</evidence>
<dbReference type="InterPro" id="IPR051468">
    <property type="entry name" value="Fungal_SecMetab_SDRs"/>
</dbReference>
<evidence type="ECO:0008006" key="7">
    <source>
        <dbReference type="Google" id="ProtNLM"/>
    </source>
</evidence>
<accession>A0A1C7NEY5</accession>
<proteinExistence type="inferred from homology"/>
<organism evidence="5 6">
    <name type="scientific">Choanephora cucurbitarum</name>
    <dbReference type="NCBI Taxonomy" id="101091"/>
    <lineage>
        <taxon>Eukaryota</taxon>
        <taxon>Fungi</taxon>
        <taxon>Fungi incertae sedis</taxon>
        <taxon>Mucoromycota</taxon>
        <taxon>Mucoromycotina</taxon>
        <taxon>Mucoromycetes</taxon>
        <taxon>Mucorales</taxon>
        <taxon>Mucorineae</taxon>
        <taxon>Choanephoraceae</taxon>
        <taxon>Choanephoroideae</taxon>
        <taxon>Choanephora</taxon>
    </lineage>
</organism>
<comment type="similarity">
    <text evidence="1 4">Belongs to the short-chain dehydrogenases/reductases (SDR) family.</text>
</comment>
<name>A0A1C7NEY5_9FUNG</name>
<dbReference type="PRINTS" id="PR00081">
    <property type="entry name" value="GDHRDH"/>
</dbReference>
<dbReference type="FunCoup" id="A0A1C7NEY5">
    <property type="interactions" value="126"/>
</dbReference>
<evidence type="ECO:0000256" key="2">
    <source>
        <dbReference type="ARBA" id="ARBA00022857"/>
    </source>
</evidence>
<evidence type="ECO:0000313" key="6">
    <source>
        <dbReference type="Proteomes" id="UP000093000"/>
    </source>
</evidence>
<dbReference type="Pfam" id="PF00106">
    <property type="entry name" value="adh_short"/>
    <property type="match status" value="1"/>
</dbReference>
<dbReference type="OrthoDB" id="9876299at2759"/>
<sequence length="276" mass="30502">MPGTRNANEHKMKWIFSLTKNKKIERFLFTYSLQPIMPLVYVITGASRGIGLELVRQIAEKGNIVFACARNPEASKDLQKIVDNKRVFSIKLDTLNKDSITAAAKEVEQHAPEGVDVLINNAGIGSNESIDCETVTDEILLKSFETNVCGTSNVTQAFLPLMRKRGEEKPKKIVNTSSILGSLTHVNKYMPNGSKIDYSISKAALNMLTRVTSQKLAKENFIVYASHPGWVKTDMGGDDAPIELKDSVAGQIAKLESATCEDNGGYFDFEGERLPW</sequence>
<keyword evidence="2" id="KW-0521">NADP</keyword>
<dbReference type="PANTHER" id="PTHR43544:SF7">
    <property type="entry name" value="NADB-LER2"/>
    <property type="match status" value="1"/>
</dbReference>
<dbReference type="EMBL" id="LUGH01000206">
    <property type="protein sequence ID" value="OBZ87661.1"/>
    <property type="molecule type" value="Genomic_DNA"/>
</dbReference>
<evidence type="ECO:0000313" key="5">
    <source>
        <dbReference type="EMBL" id="OBZ87661.1"/>
    </source>
</evidence>